<dbReference type="EMBL" id="JAGGLP010000007">
    <property type="protein sequence ID" value="MBP2050936.1"/>
    <property type="molecule type" value="Genomic_DNA"/>
</dbReference>
<proteinExistence type="predicted"/>
<dbReference type="Proteomes" id="UP001519309">
    <property type="component" value="Unassembled WGS sequence"/>
</dbReference>
<accession>A0ABS4LU50</accession>
<name>A0ABS4LU50_9ACTN</name>
<evidence type="ECO:0000256" key="1">
    <source>
        <dbReference type="SAM" id="MobiDB-lite"/>
    </source>
</evidence>
<dbReference type="RefSeq" id="WP_159400232.1">
    <property type="nucleotide sequence ID" value="NZ_CP016279.1"/>
</dbReference>
<comment type="caution">
    <text evidence="2">The sequence shown here is derived from an EMBL/GenBank/DDBJ whole genome shotgun (WGS) entry which is preliminary data.</text>
</comment>
<feature type="region of interest" description="Disordered" evidence="1">
    <location>
        <begin position="90"/>
        <end position="111"/>
    </location>
</feature>
<protein>
    <submittedName>
        <fullName evidence="2">Uncharacterized protein</fullName>
    </submittedName>
</protein>
<organism evidence="2 3">
    <name type="scientific">Streptomyces griseochromogenes</name>
    <dbReference type="NCBI Taxonomy" id="68214"/>
    <lineage>
        <taxon>Bacteria</taxon>
        <taxon>Bacillati</taxon>
        <taxon>Actinomycetota</taxon>
        <taxon>Actinomycetes</taxon>
        <taxon>Kitasatosporales</taxon>
        <taxon>Streptomycetaceae</taxon>
        <taxon>Streptomyces</taxon>
    </lineage>
</organism>
<evidence type="ECO:0000313" key="2">
    <source>
        <dbReference type="EMBL" id="MBP2050936.1"/>
    </source>
</evidence>
<sequence length="249" mass="27898">MPIDVYGINPYDYYLIDKAKTVLIDRCMKAFGSRFIAPSPGKPVVQASRRYGVTETETAAAYGYHMPKVADRANRDPRNLTKEDRIFLFGESNGRSGGSGKADKLPPGGCSGEADAKISGDDTPDAIIALARGIDGGSFENSMKDPRWVKANKQWSACMMQRGYRYASPLEAISDPKFQEVGRPTEQERRVAVRDVQCKRESSLTEIWREIESADQEKMIRKHSKELQRLRSFQKAEVGRARRVLSDSP</sequence>
<gene>
    <name evidence="2" type="ORF">J2Z21_003886</name>
</gene>
<evidence type="ECO:0000313" key="3">
    <source>
        <dbReference type="Proteomes" id="UP001519309"/>
    </source>
</evidence>
<reference evidence="2 3" key="1">
    <citation type="submission" date="2021-03" db="EMBL/GenBank/DDBJ databases">
        <title>Genomic Encyclopedia of Type Strains, Phase IV (KMG-IV): sequencing the most valuable type-strain genomes for metagenomic binning, comparative biology and taxonomic classification.</title>
        <authorList>
            <person name="Goeker M."/>
        </authorList>
    </citation>
    <scope>NUCLEOTIDE SEQUENCE [LARGE SCALE GENOMIC DNA]</scope>
    <source>
        <strain evidence="2 3">DSM 40499</strain>
    </source>
</reference>
<keyword evidence="3" id="KW-1185">Reference proteome</keyword>